<sequence length="196" mass="21371">MTAKGSATRQRIVEAAAAHIREHGVAATRLDDVGLRSRTGKSQLFHYFPGGKEDLLVAVAEYEAQRVLDDQQPYLGALDTWEAWHAWRDAVVDRYRQQGEHCPLGVLLTEVGRQSPASREITRGLLREWQEQLRRGVAGMQAGGAIRPAIDADRAAAAGVAGIQGGVVILMATGDITHLESALDLFLDHLHGRPQP</sequence>
<evidence type="ECO:0000313" key="7">
    <source>
        <dbReference type="Proteomes" id="UP000317982"/>
    </source>
</evidence>
<reference evidence="6 7" key="1">
    <citation type="submission" date="2019-07" db="EMBL/GenBank/DDBJ databases">
        <title>Cryptosporangium phraense sp. nov., isolated from plant litter.</title>
        <authorList>
            <person name="Suriyachadkun C."/>
        </authorList>
    </citation>
    <scope>NUCLEOTIDE SEQUENCE [LARGE SCALE GENOMIC DNA]</scope>
    <source>
        <strain evidence="6 7">A-T 5661</strain>
    </source>
</reference>
<evidence type="ECO:0000256" key="3">
    <source>
        <dbReference type="ARBA" id="ARBA00023163"/>
    </source>
</evidence>
<dbReference type="Proteomes" id="UP000317982">
    <property type="component" value="Unassembled WGS sequence"/>
</dbReference>
<dbReference type="PANTHER" id="PTHR47506">
    <property type="entry name" value="TRANSCRIPTIONAL REGULATORY PROTEIN"/>
    <property type="match status" value="1"/>
</dbReference>
<keyword evidence="2" id="KW-0238">DNA-binding</keyword>
<dbReference type="PANTHER" id="PTHR47506:SF3">
    <property type="entry name" value="HTH-TYPE TRANSCRIPTIONAL REGULATOR LMRA"/>
    <property type="match status" value="1"/>
</dbReference>
<dbReference type="GO" id="GO:0003677">
    <property type="term" value="F:DNA binding"/>
    <property type="evidence" value="ECO:0007669"/>
    <property type="project" value="UniProtKB-KW"/>
</dbReference>
<evidence type="ECO:0000259" key="5">
    <source>
        <dbReference type="Pfam" id="PF16925"/>
    </source>
</evidence>
<dbReference type="AlphaFoldDB" id="A0A545AVY5"/>
<dbReference type="InterPro" id="IPR001647">
    <property type="entry name" value="HTH_TetR"/>
</dbReference>
<dbReference type="SUPFAM" id="SSF48498">
    <property type="entry name" value="Tetracyclin repressor-like, C-terminal domain"/>
    <property type="match status" value="1"/>
</dbReference>
<dbReference type="Pfam" id="PF00440">
    <property type="entry name" value="TetR_N"/>
    <property type="match status" value="1"/>
</dbReference>
<dbReference type="Pfam" id="PF16925">
    <property type="entry name" value="TetR_C_13"/>
    <property type="match status" value="1"/>
</dbReference>
<evidence type="ECO:0000313" key="6">
    <source>
        <dbReference type="EMBL" id="TQS45474.1"/>
    </source>
</evidence>
<feature type="domain" description="HTH tetR-type" evidence="4">
    <location>
        <begin position="12"/>
        <end position="59"/>
    </location>
</feature>
<name>A0A545AVY5_9ACTN</name>
<dbReference type="EMBL" id="VIRS01000005">
    <property type="protein sequence ID" value="TQS45474.1"/>
    <property type="molecule type" value="Genomic_DNA"/>
</dbReference>
<evidence type="ECO:0000256" key="2">
    <source>
        <dbReference type="ARBA" id="ARBA00023125"/>
    </source>
</evidence>
<accession>A0A545AVY5</accession>
<keyword evidence="1" id="KW-0805">Transcription regulation</keyword>
<comment type="caution">
    <text evidence="6">The sequence shown here is derived from an EMBL/GenBank/DDBJ whole genome shotgun (WGS) entry which is preliminary data.</text>
</comment>
<protein>
    <submittedName>
        <fullName evidence="6">TetR/AcrR family transcriptional regulator</fullName>
    </submittedName>
</protein>
<gene>
    <name evidence="6" type="ORF">FL583_09710</name>
</gene>
<proteinExistence type="predicted"/>
<evidence type="ECO:0000256" key="1">
    <source>
        <dbReference type="ARBA" id="ARBA00023015"/>
    </source>
</evidence>
<dbReference type="Gene3D" id="1.10.357.10">
    <property type="entry name" value="Tetracycline Repressor, domain 2"/>
    <property type="match status" value="1"/>
</dbReference>
<dbReference type="InterPro" id="IPR009057">
    <property type="entry name" value="Homeodomain-like_sf"/>
</dbReference>
<feature type="domain" description="Tetracyclin repressor-like C-terminal" evidence="5">
    <location>
        <begin position="86"/>
        <end position="184"/>
    </location>
</feature>
<dbReference type="InterPro" id="IPR036271">
    <property type="entry name" value="Tet_transcr_reg_TetR-rel_C_sf"/>
</dbReference>
<dbReference type="InParanoid" id="A0A545AVY5"/>
<evidence type="ECO:0000259" key="4">
    <source>
        <dbReference type="Pfam" id="PF00440"/>
    </source>
</evidence>
<dbReference type="OrthoDB" id="3827407at2"/>
<keyword evidence="3" id="KW-0804">Transcription</keyword>
<dbReference type="InterPro" id="IPR011075">
    <property type="entry name" value="TetR_C"/>
</dbReference>
<keyword evidence="7" id="KW-1185">Reference proteome</keyword>
<dbReference type="SUPFAM" id="SSF46689">
    <property type="entry name" value="Homeodomain-like"/>
    <property type="match status" value="1"/>
</dbReference>
<organism evidence="6 7">
    <name type="scientific">Cryptosporangium phraense</name>
    <dbReference type="NCBI Taxonomy" id="2593070"/>
    <lineage>
        <taxon>Bacteria</taxon>
        <taxon>Bacillati</taxon>
        <taxon>Actinomycetota</taxon>
        <taxon>Actinomycetes</taxon>
        <taxon>Cryptosporangiales</taxon>
        <taxon>Cryptosporangiaceae</taxon>
        <taxon>Cryptosporangium</taxon>
    </lineage>
</organism>